<dbReference type="AlphaFoldDB" id="A0AA37SSN6"/>
<gene>
    <name evidence="2" type="ORF">GCM10007852_01540</name>
</gene>
<dbReference type="SUPFAM" id="SSF158682">
    <property type="entry name" value="TerB-like"/>
    <property type="match status" value="1"/>
</dbReference>
<dbReference type="Pfam" id="PF05099">
    <property type="entry name" value="TerB"/>
    <property type="match status" value="1"/>
</dbReference>
<dbReference type="Gene3D" id="1.10.3680.10">
    <property type="entry name" value="TerB-like"/>
    <property type="match status" value="1"/>
</dbReference>
<evidence type="ECO:0000313" key="2">
    <source>
        <dbReference type="EMBL" id="GLR69246.1"/>
    </source>
</evidence>
<evidence type="ECO:0000259" key="1">
    <source>
        <dbReference type="Pfam" id="PF05099"/>
    </source>
</evidence>
<evidence type="ECO:0000313" key="3">
    <source>
        <dbReference type="Proteomes" id="UP001156601"/>
    </source>
</evidence>
<dbReference type="Proteomes" id="UP001156601">
    <property type="component" value="Unassembled WGS sequence"/>
</dbReference>
<reference evidence="2" key="1">
    <citation type="journal article" date="2014" name="Int. J. Syst. Evol. Microbiol.">
        <title>Complete genome sequence of Corynebacterium casei LMG S-19264T (=DSM 44701T), isolated from a smear-ripened cheese.</title>
        <authorList>
            <consortium name="US DOE Joint Genome Institute (JGI-PGF)"/>
            <person name="Walter F."/>
            <person name="Albersmeier A."/>
            <person name="Kalinowski J."/>
            <person name="Ruckert C."/>
        </authorList>
    </citation>
    <scope>NUCLEOTIDE SEQUENCE</scope>
    <source>
        <strain evidence="2">NBRC 110023</strain>
    </source>
</reference>
<dbReference type="EMBL" id="BSOT01000002">
    <property type="protein sequence ID" value="GLR69246.1"/>
    <property type="molecule type" value="Genomic_DNA"/>
</dbReference>
<reference evidence="2" key="2">
    <citation type="submission" date="2023-01" db="EMBL/GenBank/DDBJ databases">
        <title>Draft genome sequence of Agaribacter marinus strain NBRC 110023.</title>
        <authorList>
            <person name="Sun Q."/>
            <person name="Mori K."/>
        </authorList>
    </citation>
    <scope>NUCLEOTIDE SEQUENCE</scope>
    <source>
        <strain evidence="2">NBRC 110023</strain>
    </source>
</reference>
<dbReference type="InterPro" id="IPR007791">
    <property type="entry name" value="DjlA_N"/>
</dbReference>
<protein>
    <recommendedName>
        <fullName evidence="1">Co-chaperone DjlA N-terminal domain-containing protein</fullName>
    </recommendedName>
</protein>
<comment type="caution">
    <text evidence="2">The sequence shown here is derived from an EMBL/GenBank/DDBJ whole genome shotgun (WGS) entry which is preliminary data.</text>
</comment>
<keyword evidence="3" id="KW-1185">Reference proteome</keyword>
<name>A0AA37SSN6_9ALTE</name>
<dbReference type="RefSeq" id="WP_284215576.1">
    <property type="nucleotide sequence ID" value="NZ_BSOT01000002.1"/>
</dbReference>
<organism evidence="2 3">
    <name type="scientific">Agaribacter marinus</name>
    <dbReference type="NCBI Taxonomy" id="1431249"/>
    <lineage>
        <taxon>Bacteria</taxon>
        <taxon>Pseudomonadati</taxon>
        <taxon>Pseudomonadota</taxon>
        <taxon>Gammaproteobacteria</taxon>
        <taxon>Alteromonadales</taxon>
        <taxon>Alteromonadaceae</taxon>
        <taxon>Agaribacter</taxon>
    </lineage>
</organism>
<sequence>MIQTLRDLFIAKPQENEAQKTQKVRQAGVVLLLEVARSDFSEDPSERKHIETLLKSQYDLSDGDLRELISISDQGDTASIHPFTSLLNEHYQYDERVELLRQMWSVAYADGTLDKYEDHLIRKVADLLYVRHSDFIKTKLNEATKVSK</sequence>
<dbReference type="InterPro" id="IPR029024">
    <property type="entry name" value="TerB-like"/>
</dbReference>
<accession>A0AA37SSN6</accession>
<dbReference type="CDD" id="cd07313">
    <property type="entry name" value="terB_like_2"/>
    <property type="match status" value="1"/>
</dbReference>
<feature type="domain" description="Co-chaperone DjlA N-terminal" evidence="1">
    <location>
        <begin position="27"/>
        <end position="139"/>
    </location>
</feature>
<proteinExistence type="predicted"/>